<protein>
    <submittedName>
        <fullName evidence="2">Uncharacterized protein</fullName>
    </submittedName>
</protein>
<proteinExistence type="predicted"/>
<keyword evidence="3" id="KW-1185">Reference proteome</keyword>
<evidence type="ECO:0000313" key="2">
    <source>
        <dbReference type="EMBL" id="MPC34578.1"/>
    </source>
</evidence>
<sequence>MAANLDCDFNNTIVFLFIPSVTLTLDLYIKTKILDGDEKEEEVEGEKDDGHQEEEEEEEEPAANHCCVFTSRTERVAHIPQVEHYCLYSPVAAQLAVGTMGER</sequence>
<comment type="caution">
    <text evidence="2">The sequence shown here is derived from an EMBL/GenBank/DDBJ whole genome shotgun (WGS) entry which is preliminary data.</text>
</comment>
<dbReference type="EMBL" id="VSRR010003084">
    <property type="protein sequence ID" value="MPC34578.1"/>
    <property type="molecule type" value="Genomic_DNA"/>
</dbReference>
<dbReference type="AlphaFoldDB" id="A0A5B7EMM7"/>
<reference evidence="2 3" key="1">
    <citation type="submission" date="2019-05" db="EMBL/GenBank/DDBJ databases">
        <title>Another draft genome of Portunus trituberculatus and its Hox gene families provides insights of decapod evolution.</title>
        <authorList>
            <person name="Jeong J.-H."/>
            <person name="Song I."/>
            <person name="Kim S."/>
            <person name="Choi T."/>
            <person name="Kim D."/>
            <person name="Ryu S."/>
            <person name="Kim W."/>
        </authorList>
    </citation>
    <scope>NUCLEOTIDE SEQUENCE [LARGE SCALE GENOMIC DNA]</scope>
    <source>
        <tissue evidence="2">Muscle</tissue>
    </source>
</reference>
<name>A0A5B7EMM7_PORTR</name>
<feature type="region of interest" description="Disordered" evidence="1">
    <location>
        <begin position="37"/>
        <end position="64"/>
    </location>
</feature>
<gene>
    <name evidence="2" type="ORF">E2C01_027972</name>
</gene>
<feature type="compositionally biased region" description="Acidic residues" evidence="1">
    <location>
        <begin position="37"/>
        <end position="61"/>
    </location>
</feature>
<evidence type="ECO:0000256" key="1">
    <source>
        <dbReference type="SAM" id="MobiDB-lite"/>
    </source>
</evidence>
<dbReference type="Proteomes" id="UP000324222">
    <property type="component" value="Unassembled WGS sequence"/>
</dbReference>
<organism evidence="2 3">
    <name type="scientific">Portunus trituberculatus</name>
    <name type="common">Swimming crab</name>
    <name type="synonym">Neptunus trituberculatus</name>
    <dbReference type="NCBI Taxonomy" id="210409"/>
    <lineage>
        <taxon>Eukaryota</taxon>
        <taxon>Metazoa</taxon>
        <taxon>Ecdysozoa</taxon>
        <taxon>Arthropoda</taxon>
        <taxon>Crustacea</taxon>
        <taxon>Multicrustacea</taxon>
        <taxon>Malacostraca</taxon>
        <taxon>Eumalacostraca</taxon>
        <taxon>Eucarida</taxon>
        <taxon>Decapoda</taxon>
        <taxon>Pleocyemata</taxon>
        <taxon>Brachyura</taxon>
        <taxon>Eubrachyura</taxon>
        <taxon>Portunoidea</taxon>
        <taxon>Portunidae</taxon>
        <taxon>Portuninae</taxon>
        <taxon>Portunus</taxon>
    </lineage>
</organism>
<accession>A0A5B7EMM7</accession>
<evidence type="ECO:0000313" key="3">
    <source>
        <dbReference type="Proteomes" id="UP000324222"/>
    </source>
</evidence>